<accession>A0ABQ9VC52</accession>
<dbReference type="PANTHER" id="PTHR43073">
    <property type="entry name" value="DIHYDROPYRIMIDINE DEHYDROGENASE [NADP(+)]"/>
    <property type="match status" value="1"/>
</dbReference>
<evidence type="ECO:0000256" key="1">
    <source>
        <dbReference type="ARBA" id="ARBA00023002"/>
    </source>
</evidence>
<proteinExistence type="predicted"/>
<dbReference type="PANTHER" id="PTHR43073:SF2">
    <property type="entry name" value="DIHYDROPYRIMIDINE DEHYDROGENASE [NADP(+)]"/>
    <property type="match status" value="1"/>
</dbReference>
<dbReference type="Proteomes" id="UP001266305">
    <property type="component" value="Unassembled WGS sequence"/>
</dbReference>
<protein>
    <submittedName>
        <fullName evidence="2">Uncharacterized protein</fullName>
    </submittedName>
</protein>
<keyword evidence="1" id="KW-0560">Oxidoreductase</keyword>
<evidence type="ECO:0000313" key="3">
    <source>
        <dbReference type="Proteomes" id="UP001266305"/>
    </source>
</evidence>
<sequence length="77" mass="8786">MELAKEEKCEFLPFLSPQKVIVKGGRIVAMQFVRTEQDETGKWNEDEDQMVHLKADVVISAFGSVLSDPKVKKYKQS</sequence>
<reference evidence="2 3" key="1">
    <citation type="submission" date="2023-05" db="EMBL/GenBank/DDBJ databases">
        <title>B98-5 Cell Line De Novo Hybrid Assembly: An Optical Mapping Approach.</title>
        <authorList>
            <person name="Kananen K."/>
            <person name="Auerbach J.A."/>
            <person name="Kautto E."/>
            <person name="Blachly J.S."/>
        </authorList>
    </citation>
    <scope>NUCLEOTIDE SEQUENCE [LARGE SCALE GENOMIC DNA]</scope>
    <source>
        <strain evidence="2">B95-8</strain>
        <tissue evidence="2">Cell line</tissue>
    </source>
</reference>
<dbReference type="InterPro" id="IPR036188">
    <property type="entry name" value="FAD/NAD-bd_sf"/>
</dbReference>
<keyword evidence="3" id="KW-1185">Reference proteome</keyword>
<dbReference type="Gene3D" id="3.50.50.60">
    <property type="entry name" value="FAD/NAD(P)-binding domain"/>
    <property type="match status" value="1"/>
</dbReference>
<dbReference type="EMBL" id="JASSZA010000007">
    <property type="protein sequence ID" value="KAK2106961.1"/>
    <property type="molecule type" value="Genomic_DNA"/>
</dbReference>
<gene>
    <name evidence="2" type="ORF">P7K49_016475</name>
</gene>
<dbReference type="SUPFAM" id="SSF51905">
    <property type="entry name" value="FAD/NAD(P)-binding domain"/>
    <property type="match status" value="1"/>
</dbReference>
<organism evidence="2 3">
    <name type="scientific">Saguinus oedipus</name>
    <name type="common">Cotton-top tamarin</name>
    <name type="synonym">Oedipomidas oedipus</name>
    <dbReference type="NCBI Taxonomy" id="9490"/>
    <lineage>
        <taxon>Eukaryota</taxon>
        <taxon>Metazoa</taxon>
        <taxon>Chordata</taxon>
        <taxon>Craniata</taxon>
        <taxon>Vertebrata</taxon>
        <taxon>Euteleostomi</taxon>
        <taxon>Mammalia</taxon>
        <taxon>Eutheria</taxon>
        <taxon>Euarchontoglires</taxon>
        <taxon>Primates</taxon>
        <taxon>Haplorrhini</taxon>
        <taxon>Platyrrhini</taxon>
        <taxon>Cebidae</taxon>
        <taxon>Callitrichinae</taxon>
        <taxon>Saguinus</taxon>
    </lineage>
</organism>
<evidence type="ECO:0000313" key="2">
    <source>
        <dbReference type="EMBL" id="KAK2106961.1"/>
    </source>
</evidence>
<comment type="caution">
    <text evidence="2">The sequence shown here is derived from an EMBL/GenBank/DDBJ whole genome shotgun (WGS) entry which is preliminary data.</text>
</comment>
<name>A0ABQ9VC52_SAGOE</name>